<dbReference type="Pfam" id="PF05099">
    <property type="entry name" value="TerB"/>
    <property type="match status" value="1"/>
</dbReference>
<dbReference type="Proteomes" id="UP001576784">
    <property type="component" value="Unassembled WGS sequence"/>
</dbReference>
<evidence type="ECO:0000256" key="6">
    <source>
        <dbReference type="SAM" id="Coils"/>
    </source>
</evidence>
<evidence type="ECO:0000313" key="10">
    <source>
        <dbReference type="EMBL" id="MFB2897031.1"/>
    </source>
</evidence>
<keyword evidence="11" id="KW-1185">Reference proteome</keyword>
<dbReference type="InterPro" id="IPR045063">
    <property type="entry name" value="Dynamin_N"/>
</dbReference>
<evidence type="ECO:0000256" key="5">
    <source>
        <dbReference type="ARBA" id="ARBA00023136"/>
    </source>
</evidence>
<feature type="domain" description="Co-chaperone DjlA N-terminal" evidence="9">
    <location>
        <begin position="36"/>
        <end position="147"/>
    </location>
</feature>
<dbReference type="SUPFAM" id="SSF52540">
    <property type="entry name" value="P-loop containing nucleoside triphosphate hydrolases"/>
    <property type="match status" value="1"/>
</dbReference>
<evidence type="ECO:0000259" key="8">
    <source>
        <dbReference type="Pfam" id="PF00350"/>
    </source>
</evidence>
<keyword evidence="6" id="KW-0175">Coiled coil</keyword>
<organism evidence="10 11">
    <name type="scientific">Floridaenema flaviceps BLCC-F50</name>
    <dbReference type="NCBI Taxonomy" id="3153642"/>
    <lineage>
        <taxon>Bacteria</taxon>
        <taxon>Bacillati</taxon>
        <taxon>Cyanobacteriota</taxon>
        <taxon>Cyanophyceae</taxon>
        <taxon>Oscillatoriophycideae</taxon>
        <taxon>Aerosakkonematales</taxon>
        <taxon>Aerosakkonemataceae</taxon>
        <taxon>Floridanema</taxon>
        <taxon>Floridanema flaviceps</taxon>
    </lineage>
</organism>
<dbReference type="PANTHER" id="PTHR10465:SF0">
    <property type="entry name" value="SARCALUMENIN"/>
    <property type="match status" value="1"/>
</dbReference>
<dbReference type="RefSeq" id="WP_413266648.1">
    <property type="nucleotide sequence ID" value="NZ_JBHFNR010000233.1"/>
</dbReference>
<keyword evidence="3" id="KW-0378">Hydrolase</keyword>
<evidence type="ECO:0000259" key="9">
    <source>
        <dbReference type="Pfam" id="PF05099"/>
    </source>
</evidence>
<keyword evidence="7" id="KW-0812">Transmembrane</keyword>
<feature type="domain" description="Dynamin N-terminal" evidence="8">
    <location>
        <begin position="293"/>
        <end position="444"/>
    </location>
</feature>
<keyword evidence="2" id="KW-0547">Nucleotide-binding</keyword>
<dbReference type="Pfam" id="PF00350">
    <property type="entry name" value="Dynamin_N"/>
    <property type="match status" value="1"/>
</dbReference>
<evidence type="ECO:0000256" key="2">
    <source>
        <dbReference type="ARBA" id="ARBA00022741"/>
    </source>
</evidence>
<feature type="coiled-coil region" evidence="6">
    <location>
        <begin position="686"/>
        <end position="713"/>
    </location>
</feature>
<comment type="caution">
    <text evidence="10">The sequence shown here is derived from an EMBL/GenBank/DDBJ whole genome shotgun (WGS) entry which is preliminary data.</text>
</comment>
<dbReference type="InterPro" id="IPR027417">
    <property type="entry name" value="P-loop_NTPase"/>
</dbReference>
<keyword evidence="5 7" id="KW-0472">Membrane</keyword>
<evidence type="ECO:0000256" key="4">
    <source>
        <dbReference type="ARBA" id="ARBA00023134"/>
    </source>
</evidence>
<dbReference type="SUPFAM" id="SSF158682">
    <property type="entry name" value="TerB-like"/>
    <property type="match status" value="1"/>
</dbReference>
<keyword evidence="4" id="KW-0342">GTP-binding</keyword>
<feature type="coiled-coil region" evidence="6">
    <location>
        <begin position="831"/>
        <end position="879"/>
    </location>
</feature>
<feature type="transmembrane region" description="Helical" evidence="7">
    <location>
        <begin position="755"/>
        <end position="776"/>
    </location>
</feature>
<dbReference type="PANTHER" id="PTHR10465">
    <property type="entry name" value="TRANSMEMBRANE GTPASE FZO1"/>
    <property type="match status" value="1"/>
</dbReference>
<dbReference type="Gene3D" id="1.10.3680.10">
    <property type="entry name" value="TerB-like"/>
    <property type="match status" value="1"/>
</dbReference>
<proteinExistence type="predicted"/>
<protein>
    <submittedName>
        <fullName evidence="10">Dynamin family protein</fullName>
    </submittedName>
</protein>
<gene>
    <name evidence="10" type="ORF">ACE1CI_29300</name>
</gene>
<name>A0ABV4XZD6_9CYAN</name>
<sequence length="882" mass="99080">MDTKLVDSQAVDLLSNITGQKLCQEDVTPSVIFLAALVTLLLGVIYADSQVTEEEKQRLQKTLNKFIPAQGGVRELTKLMVKGVKENLDYTKSTHLLKLTNSFSKSQKLLLLSFGYEMSAADGAIDAREKRYLEVIADWLGVKTAHLAVLEAGFSRQENVNAATLSEVKSLLDPAQFHELDTIFVNAANDILESLSPGSENQKPQQQQVFFETNTNEQAAVSEPSQTPETQQNRANYSHKLAEFNQYKRQLDNLCAQLYNVIRDCCDRNLLPPTLTTEIVKISKKLQAQRFRLAVVGEFSQGKSTLLNALLQEEIQPVRAIPCSGTITVLKYGTQKRVVCRYKDGREEEIALEEYKAKASIPKEEARDHRSEQLGQSDIAEIIFEHPDLELCRNGVEILDSPGLNEHPYRTAITQQLLKDTDAAIFLTSAMHLLPQKEQELIQDVKTQLNGGKENEPAENLFIIVNFMDLLDEEQDRQDVIQKLKSFVKQKNLLTSDENRIHYISAKAALKAILYQTNNEYLETFQNFTQSVETFLTTERGWIEISQAIKKASELIESSLNGLHQAEQIINGSINLSEVEKQKVWEQIGEASGRDVKIQNLATKLKKEALEKATASWDTWMKSLPERMAEKSKKWNDGGHSHIWSQDKLIQNYVDQFIREIQKGINEWGNNELQDSILRPILSKLRRTIINELESLQDNLKLLTTQMNDELSLNVGMIKIKGIDGNFSGAGGFLGGFGLGSLGTMGLMFLSPLTIIPAILVGVGAGLIGAFGFGLLDVDGIHNQIKQKVCEIGLQKFKDSQTEITEQLEKVILSAFSSEMQFADTAIKHLISSYENLLEQQEKAHKETVEQREVEKAFIAQKRQELEQVQKEIAALLTQTTA</sequence>
<evidence type="ECO:0000256" key="7">
    <source>
        <dbReference type="SAM" id="Phobius"/>
    </source>
</evidence>
<dbReference type="InterPro" id="IPR029024">
    <property type="entry name" value="TerB-like"/>
</dbReference>
<dbReference type="CDD" id="cd09912">
    <property type="entry name" value="DLP_2"/>
    <property type="match status" value="1"/>
</dbReference>
<evidence type="ECO:0000256" key="1">
    <source>
        <dbReference type="ARBA" id="ARBA00004370"/>
    </source>
</evidence>
<evidence type="ECO:0000256" key="3">
    <source>
        <dbReference type="ARBA" id="ARBA00022801"/>
    </source>
</evidence>
<comment type="subcellular location">
    <subcellularLocation>
        <location evidence="1">Membrane</location>
    </subcellularLocation>
</comment>
<dbReference type="InterPro" id="IPR027094">
    <property type="entry name" value="Mitofusin_fam"/>
</dbReference>
<dbReference type="EMBL" id="JBHFNR010000233">
    <property type="protein sequence ID" value="MFB2897031.1"/>
    <property type="molecule type" value="Genomic_DNA"/>
</dbReference>
<dbReference type="InterPro" id="IPR007791">
    <property type="entry name" value="DjlA_N"/>
</dbReference>
<accession>A0ABV4XZD6</accession>
<dbReference type="CDD" id="cd07177">
    <property type="entry name" value="terB_like"/>
    <property type="match status" value="1"/>
</dbReference>
<reference evidence="10 11" key="1">
    <citation type="submission" date="2024-09" db="EMBL/GenBank/DDBJ databases">
        <title>Floridaenema gen nov. (Aerosakkonemataceae, Aerosakkonematales ord. nov., Cyanobacteria) from benthic tropical and subtropical fresh waters, with the description of four new species.</title>
        <authorList>
            <person name="Moretto J.A."/>
            <person name="Berthold D.E."/>
            <person name="Lefler F.W."/>
            <person name="Huang I.-S."/>
            <person name="Laughinghouse H. IV."/>
        </authorList>
    </citation>
    <scope>NUCLEOTIDE SEQUENCE [LARGE SCALE GENOMIC DNA]</scope>
    <source>
        <strain evidence="10 11">BLCC-F50</strain>
    </source>
</reference>
<keyword evidence="7" id="KW-1133">Transmembrane helix</keyword>
<evidence type="ECO:0000313" key="11">
    <source>
        <dbReference type="Proteomes" id="UP001576784"/>
    </source>
</evidence>
<dbReference type="Gene3D" id="3.40.50.300">
    <property type="entry name" value="P-loop containing nucleotide triphosphate hydrolases"/>
    <property type="match status" value="1"/>
</dbReference>